<accession>A0AAW2SK44</accession>
<sequence>MNGIGFDCEGRSGGLACFGINLFHAPLEAFPRIISIYECPGTIFERLDRACSSRGWFSLFPNVKHGSNELIAKKLVNDAWNQLGGESAQNTLEIHFAHCKSKFQASGHTGYKYYQEEIKKLEKALLVVRKQVVKPENKIHKHRLRNELEATLQSEETFWEQRCKNHWLKEGDRNMSFFHKHASRTFRRNSISRLKDSDGNWIEKVADIKNHITQHFSRVFNSKNQSDNDLERGVEAMMEMVDSDMNSELLKPYSAEETVDAISHMASLKSPGLNGLPPIFFHKFWHIIKNDVINSVLSILNDRSLESYLNFTHIVLIPKCNKPNAISQFRPISLCDVVMKIATKCIANRLKPILDLIISPTQSAFIPSRLISDNILIAFEINHFFKNKTWGNSGHMAIKLDISKAYDKIEWSFLWQMRLLLLYPRPSIVETFGVFKSVKELRALYICSLPMIH</sequence>
<name>A0AAW2SK44_SESRA</name>
<reference evidence="2" key="2">
    <citation type="journal article" date="2024" name="Plant">
        <title>Genomic evolution and insights into agronomic trait innovations of Sesamum species.</title>
        <authorList>
            <person name="Miao H."/>
            <person name="Wang L."/>
            <person name="Qu L."/>
            <person name="Liu H."/>
            <person name="Sun Y."/>
            <person name="Le M."/>
            <person name="Wang Q."/>
            <person name="Wei S."/>
            <person name="Zheng Y."/>
            <person name="Lin W."/>
            <person name="Duan Y."/>
            <person name="Cao H."/>
            <person name="Xiong S."/>
            <person name="Wang X."/>
            <person name="Wei L."/>
            <person name="Li C."/>
            <person name="Ma Q."/>
            <person name="Ju M."/>
            <person name="Zhao R."/>
            <person name="Li G."/>
            <person name="Mu C."/>
            <person name="Tian Q."/>
            <person name="Mei H."/>
            <person name="Zhang T."/>
            <person name="Gao T."/>
            <person name="Zhang H."/>
        </authorList>
    </citation>
    <scope>NUCLEOTIDE SEQUENCE</scope>
    <source>
        <strain evidence="2">G02</strain>
    </source>
</reference>
<dbReference type="PANTHER" id="PTHR46890">
    <property type="entry name" value="NON-LTR RETROLELEMENT REVERSE TRANSCRIPTASE-LIKE PROTEIN-RELATED"/>
    <property type="match status" value="1"/>
</dbReference>
<comment type="caution">
    <text evidence="2">The sequence shown here is derived from an EMBL/GenBank/DDBJ whole genome shotgun (WGS) entry which is preliminary data.</text>
</comment>
<dbReference type="InterPro" id="IPR052343">
    <property type="entry name" value="Retrotransposon-Effector_Assoc"/>
</dbReference>
<gene>
    <name evidence="2" type="ORF">Sradi_2503500</name>
</gene>
<protein>
    <recommendedName>
        <fullName evidence="1">Reverse transcriptase domain-containing protein</fullName>
    </recommendedName>
</protein>
<evidence type="ECO:0000259" key="1">
    <source>
        <dbReference type="Pfam" id="PF00078"/>
    </source>
</evidence>
<reference evidence="2" key="1">
    <citation type="submission" date="2020-06" db="EMBL/GenBank/DDBJ databases">
        <authorList>
            <person name="Li T."/>
            <person name="Hu X."/>
            <person name="Zhang T."/>
            <person name="Song X."/>
            <person name="Zhang H."/>
            <person name="Dai N."/>
            <person name="Sheng W."/>
            <person name="Hou X."/>
            <person name="Wei L."/>
        </authorList>
    </citation>
    <scope>NUCLEOTIDE SEQUENCE</scope>
    <source>
        <strain evidence="2">G02</strain>
        <tissue evidence="2">Leaf</tissue>
    </source>
</reference>
<feature type="domain" description="Reverse transcriptase" evidence="1">
    <location>
        <begin position="322"/>
        <end position="424"/>
    </location>
</feature>
<evidence type="ECO:0000313" key="2">
    <source>
        <dbReference type="EMBL" id="KAL0392807.1"/>
    </source>
</evidence>
<dbReference type="PANTHER" id="PTHR46890:SF48">
    <property type="entry name" value="RNA-DIRECTED DNA POLYMERASE"/>
    <property type="match status" value="1"/>
</dbReference>
<dbReference type="SUPFAM" id="SSF56672">
    <property type="entry name" value="DNA/RNA polymerases"/>
    <property type="match status" value="1"/>
</dbReference>
<dbReference type="InterPro" id="IPR043502">
    <property type="entry name" value="DNA/RNA_pol_sf"/>
</dbReference>
<organism evidence="2">
    <name type="scientific">Sesamum radiatum</name>
    <name type="common">Black benniseed</name>
    <dbReference type="NCBI Taxonomy" id="300843"/>
    <lineage>
        <taxon>Eukaryota</taxon>
        <taxon>Viridiplantae</taxon>
        <taxon>Streptophyta</taxon>
        <taxon>Embryophyta</taxon>
        <taxon>Tracheophyta</taxon>
        <taxon>Spermatophyta</taxon>
        <taxon>Magnoliopsida</taxon>
        <taxon>eudicotyledons</taxon>
        <taxon>Gunneridae</taxon>
        <taxon>Pentapetalae</taxon>
        <taxon>asterids</taxon>
        <taxon>lamiids</taxon>
        <taxon>Lamiales</taxon>
        <taxon>Pedaliaceae</taxon>
        <taxon>Sesamum</taxon>
    </lineage>
</organism>
<dbReference type="Pfam" id="PF00078">
    <property type="entry name" value="RVT_1"/>
    <property type="match status" value="1"/>
</dbReference>
<proteinExistence type="predicted"/>
<dbReference type="InterPro" id="IPR000477">
    <property type="entry name" value="RT_dom"/>
</dbReference>
<dbReference type="CDD" id="cd01650">
    <property type="entry name" value="RT_nLTR_like"/>
    <property type="match status" value="1"/>
</dbReference>
<dbReference type="EMBL" id="JACGWJ010000010">
    <property type="protein sequence ID" value="KAL0392807.1"/>
    <property type="molecule type" value="Genomic_DNA"/>
</dbReference>
<dbReference type="AlphaFoldDB" id="A0AAW2SK44"/>